<proteinExistence type="predicted"/>
<evidence type="ECO:0000313" key="3">
    <source>
        <dbReference type="Proteomes" id="UP001497525"/>
    </source>
</evidence>
<organism evidence="1 3">
    <name type="scientific">Calicophoron daubneyi</name>
    <name type="common">Rumen fluke</name>
    <name type="synonym">Paramphistomum daubneyi</name>
    <dbReference type="NCBI Taxonomy" id="300641"/>
    <lineage>
        <taxon>Eukaryota</taxon>
        <taxon>Metazoa</taxon>
        <taxon>Spiralia</taxon>
        <taxon>Lophotrochozoa</taxon>
        <taxon>Platyhelminthes</taxon>
        <taxon>Trematoda</taxon>
        <taxon>Digenea</taxon>
        <taxon>Plagiorchiida</taxon>
        <taxon>Pronocephalata</taxon>
        <taxon>Paramphistomoidea</taxon>
        <taxon>Paramphistomidae</taxon>
        <taxon>Calicophoron</taxon>
    </lineage>
</organism>
<evidence type="ECO:0000313" key="2">
    <source>
        <dbReference type="EMBL" id="CAL5129142.1"/>
    </source>
</evidence>
<evidence type="ECO:0000313" key="1">
    <source>
        <dbReference type="EMBL" id="CAL5129141.1"/>
    </source>
</evidence>
<dbReference type="Proteomes" id="UP001497525">
    <property type="component" value="Unassembled WGS sequence"/>
</dbReference>
<gene>
    <name evidence="2" type="ORF">CDAUBV1_LOCUS10</name>
    <name evidence="1" type="ORF">CDAUBV1_LOCUS9</name>
</gene>
<dbReference type="Pfam" id="PF11901">
    <property type="entry name" value="DM9"/>
    <property type="match status" value="1"/>
</dbReference>
<dbReference type="EMBL" id="CAXLJL010000001">
    <property type="protein sequence ID" value="CAL5129142.1"/>
    <property type="molecule type" value="Genomic_DNA"/>
</dbReference>
<name>A0AAV2SXI0_CALDB</name>
<dbReference type="PANTHER" id="PTHR31649">
    <property type="entry name" value="AGAP009604-PA"/>
    <property type="match status" value="1"/>
</dbReference>
<protein>
    <recommendedName>
        <fullName evidence="4">DUF3421 domain-containing protein</fullName>
    </recommendedName>
</protein>
<reference evidence="1" key="1">
    <citation type="submission" date="2024-06" db="EMBL/GenBank/DDBJ databases">
        <authorList>
            <person name="Liu X."/>
            <person name="Lenzi L."/>
            <person name="Haldenby T S."/>
            <person name="Uol C."/>
        </authorList>
    </citation>
    <scope>NUCLEOTIDE SEQUENCE</scope>
</reference>
<dbReference type="EMBL" id="CAXLJL010000001">
    <property type="protein sequence ID" value="CAL5129141.1"/>
    <property type="molecule type" value="Genomic_DNA"/>
</dbReference>
<dbReference type="InterPro" id="IPR006616">
    <property type="entry name" value="DM9_repeat"/>
</dbReference>
<dbReference type="AlphaFoldDB" id="A0AAV2SXI0"/>
<accession>A0AAV2SXI0</accession>
<sequence length="156" mass="17501">MPRIGKDLVWRSDQYGHVPDDAVEAGPGVYVGRMEQSGDLIPGKIVPDNDKGYVAYGGKEWEHDEYEVLCTTNARGSKRCYTWVHDSDGHVPDNAIEAGQSDSGDTLYIARTKINNETVVGKVHDGLDFGYFPYGGKEVERNRYEVLAWREDDDDD</sequence>
<dbReference type="PANTHER" id="PTHR31649:SF11">
    <property type="entry name" value="PROTEIN UNZIPPED"/>
    <property type="match status" value="1"/>
</dbReference>
<dbReference type="SMART" id="SM00696">
    <property type="entry name" value="DM9"/>
    <property type="match status" value="2"/>
</dbReference>
<evidence type="ECO:0008006" key="4">
    <source>
        <dbReference type="Google" id="ProtNLM"/>
    </source>
</evidence>
<comment type="caution">
    <text evidence="1">The sequence shown here is derived from an EMBL/GenBank/DDBJ whole genome shotgun (WGS) entry which is preliminary data.</text>
</comment>